<evidence type="ECO:0000313" key="18">
    <source>
        <dbReference type="EMBL" id="SNT05939.1"/>
    </source>
</evidence>
<sequence length="718" mass="82429">MFIFVFYTFTFNTESEPKALSNFFSTKIEFLKGVGPMRAELLQKELNIFTYGDLIQHYPFRYLDRTQFYKVAELDESMPYVQVRGRIRGKELLGEGRKQRLAATLVDENGDQLELVWFKGVKWMQKTLKNHTDYIVFGKPTAFNGKFNMAHPELEELAEEKQTTSFLQPVYHTTEKLKAHRIDSKVISKMMEYLLKVALPQVQESLSPDLIDQYRLTDKASAYRNIHFPESVEKYNAAKFRLKFEELYYIQLRLFRQKVVRKADLQGQVFTQVPTLTEFYKNHMAFDLTNAQKRVVKEIYGDLTSGKQMNRLLQGDVGSGKTIVAFITMLIAADNGAQSVLMAPTEILADQHYVGLKQFADRLGINLGKLTGSTKASERRVLHEQLRSGEMKMIVGTHALLEDVVQFQNLGLCIVDEQHRFGVEQRSKLWRKNPRIIPHVLVMTATPIPRTLAMTLYGDLDVSVIDELPAGRKEIVTVHRFDSHRLRVFQFIRDQIKLGRQVYIVYPLIEESEQMENYKDLMDGYESVKRAFPEFKVSMVHGKMKAQDKDYEMQRFVKHETQIMVATTVIEVGVNVPNASVMVIESAERFGLSQLHQLRGRVGRGAEQSYCILMTGYKLSKDSKTRLETMVRTNNGFEIADIDLKLRGPGDLMGTQQSGVLDLLIADLAKDAPILQEARAAAQRTLQEDPQLEQPQNANIRRHIQSLSANTVNWSRIS</sequence>
<evidence type="ECO:0000256" key="4">
    <source>
        <dbReference type="ARBA" id="ARBA00022763"/>
    </source>
</evidence>
<dbReference type="EMBL" id="FZOQ01000022">
    <property type="protein sequence ID" value="SNT05939.1"/>
    <property type="molecule type" value="Genomic_DNA"/>
</dbReference>
<dbReference type="AlphaFoldDB" id="A0A239JJG7"/>
<dbReference type="SMART" id="SM00487">
    <property type="entry name" value="DEXDc"/>
    <property type="match status" value="1"/>
</dbReference>
<dbReference type="SMART" id="SM00490">
    <property type="entry name" value="HELICc"/>
    <property type="match status" value="1"/>
</dbReference>
<keyword evidence="6 15" id="KW-0347">Helicase</keyword>
<dbReference type="NCBIfam" id="NF008168">
    <property type="entry name" value="PRK10917.2-2"/>
    <property type="match status" value="1"/>
</dbReference>
<dbReference type="PANTHER" id="PTHR47964">
    <property type="entry name" value="ATP-DEPENDENT DNA HELICASE HOMOLOG RECG, CHLOROPLASTIC"/>
    <property type="match status" value="1"/>
</dbReference>
<gene>
    <name evidence="18" type="ORF">SAMN06296052_12235</name>
</gene>
<evidence type="ECO:0000256" key="3">
    <source>
        <dbReference type="ARBA" id="ARBA00022741"/>
    </source>
</evidence>
<comment type="catalytic activity">
    <reaction evidence="14 15">
        <text>ATP + H2O = ADP + phosphate + H(+)</text>
        <dbReference type="Rhea" id="RHEA:13065"/>
        <dbReference type="ChEBI" id="CHEBI:15377"/>
        <dbReference type="ChEBI" id="CHEBI:15378"/>
        <dbReference type="ChEBI" id="CHEBI:30616"/>
        <dbReference type="ChEBI" id="CHEBI:43474"/>
        <dbReference type="ChEBI" id="CHEBI:456216"/>
        <dbReference type="EC" id="5.6.2.4"/>
    </reaction>
</comment>
<dbReference type="GO" id="GO:0005524">
    <property type="term" value="F:ATP binding"/>
    <property type="evidence" value="ECO:0007669"/>
    <property type="project" value="UniProtKB-KW"/>
</dbReference>
<evidence type="ECO:0000256" key="15">
    <source>
        <dbReference type="RuleBase" id="RU363016"/>
    </source>
</evidence>
<evidence type="ECO:0000256" key="9">
    <source>
        <dbReference type="ARBA" id="ARBA00023172"/>
    </source>
</evidence>
<dbReference type="GO" id="GO:0003677">
    <property type="term" value="F:DNA binding"/>
    <property type="evidence" value="ECO:0007669"/>
    <property type="project" value="UniProtKB-KW"/>
</dbReference>
<keyword evidence="5 15" id="KW-0378">Hydrolase</keyword>
<dbReference type="Pfam" id="PF17191">
    <property type="entry name" value="RecG_wedge"/>
    <property type="match status" value="1"/>
</dbReference>
<evidence type="ECO:0000256" key="6">
    <source>
        <dbReference type="ARBA" id="ARBA00022806"/>
    </source>
</evidence>
<dbReference type="GO" id="GO:0016887">
    <property type="term" value="F:ATP hydrolysis activity"/>
    <property type="evidence" value="ECO:0007669"/>
    <property type="project" value="RHEA"/>
</dbReference>
<dbReference type="Proteomes" id="UP000198432">
    <property type="component" value="Unassembled WGS sequence"/>
</dbReference>
<comment type="similarity">
    <text evidence="1 15">Belongs to the helicase family. RecG subfamily.</text>
</comment>
<keyword evidence="7 15" id="KW-0067">ATP-binding</keyword>
<dbReference type="Pfam" id="PF19833">
    <property type="entry name" value="RecG_dom3_C"/>
    <property type="match status" value="1"/>
</dbReference>
<feature type="domain" description="Helicase C-terminal" evidence="17">
    <location>
        <begin position="490"/>
        <end position="650"/>
    </location>
</feature>
<dbReference type="InterPro" id="IPR027417">
    <property type="entry name" value="P-loop_NTPase"/>
</dbReference>
<evidence type="ECO:0000256" key="10">
    <source>
        <dbReference type="ARBA" id="ARBA00023204"/>
    </source>
</evidence>
<dbReference type="Gene3D" id="3.40.50.300">
    <property type="entry name" value="P-loop containing nucleotide triphosphate hydrolases"/>
    <property type="match status" value="2"/>
</dbReference>
<dbReference type="Gene3D" id="2.40.50.140">
    <property type="entry name" value="Nucleic acid-binding proteins"/>
    <property type="match status" value="1"/>
</dbReference>
<dbReference type="EC" id="5.6.2.4" evidence="13 15"/>
<dbReference type="PANTHER" id="PTHR47964:SF1">
    <property type="entry name" value="ATP-DEPENDENT DNA HELICASE HOMOLOG RECG, CHLOROPLASTIC"/>
    <property type="match status" value="1"/>
</dbReference>
<accession>A0A239JJG7</accession>
<dbReference type="GO" id="GO:0043138">
    <property type="term" value="F:3'-5' DNA helicase activity"/>
    <property type="evidence" value="ECO:0007669"/>
    <property type="project" value="UniProtKB-EC"/>
</dbReference>
<dbReference type="SUPFAM" id="SSF50249">
    <property type="entry name" value="Nucleic acid-binding proteins"/>
    <property type="match status" value="1"/>
</dbReference>
<evidence type="ECO:0000256" key="1">
    <source>
        <dbReference type="ARBA" id="ARBA00007504"/>
    </source>
</evidence>
<evidence type="ECO:0000256" key="11">
    <source>
        <dbReference type="ARBA" id="ARBA00023235"/>
    </source>
</evidence>
<dbReference type="PROSITE" id="PS51194">
    <property type="entry name" value="HELICASE_CTER"/>
    <property type="match status" value="1"/>
</dbReference>
<evidence type="ECO:0000256" key="7">
    <source>
        <dbReference type="ARBA" id="ARBA00022840"/>
    </source>
</evidence>
<dbReference type="CDD" id="cd04488">
    <property type="entry name" value="RecG_wedge_OBF"/>
    <property type="match status" value="1"/>
</dbReference>
<dbReference type="InterPro" id="IPR014001">
    <property type="entry name" value="Helicase_ATP-bd"/>
</dbReference>
<dbReference type="InterPro" id="IPR001650">
    <property type="entry name" value="Helicase_C-like"/>
</dbReference>
<dbReference type="NCBIfam" id="NF008165">
    <property type="entry name" value="PRK10917.1-3"/>
    <property type="match status" value="1"/>
</dbReference>
<proteinExistence type="inferred from homology"/>
<keyword evidence="9 15" id="KW-0233">DNA recombination</keyword>
<name>A0A239JJG7_9BACT</name>
<comment type="function">
    <text evidence="15">Plays a critical role in recombination and DNA repair. Helps process Holliday junction intermediates to mature products by catalyzing branch migration. Has replication fork regression activity, unwinds stalled or blocked replication forks to make a HJ that can be resolved. Has a DNA unwinding activity characteristic of a DNA helicase with 3'-5' polarity.</text>
</comment>
<dbReference type="InterPro" id="IPR004609">
    <property type="entry name" value="ATP-dep_DNA_helicase_RecG"/>
</dbReference>
<dbReference type="InterPro" id="IPR012340">
    <property type="entry name" value="NA-bd_OB-fold"/>
</dbReference>
<evidence type="ECO:0000256" key="14">
    <source>
        <dbReference type="ARBA" id="ARBA00048988"/>
    </source>
</evidence>
<comment type="catalytic activity">
    <reaction evidence="12 15">
        <text>Couples ATP hydrolysis with the unwinding of duplex DNA by translocating in the 3'-5' direction.</text>
        <dbReference type="EC" id="5.6.2.4"/>
    </reaction>
</comment>
<protein>
    <recommendedName>
        <fullName evidence="2 15">ATP-dependent DNA helicase RecG</fullName>
        <ecNumber evidence="13 15">5.6.2.4</ecNumber>
    </recommendedName>
</protein>
<evidence type="ECO:0000256" key="13">
    <source>
        <dbReference type="ARBA" id="ARBA00034808"/>
    </source>
</evidence>
<evidence type="ECO:0000259" key="16">
    <source>
        <dbReference type="PROSITE" id="PS51192"/>
    </source>
</evidence>
<keyword evidence="11" id="KW-0413">Isomerase</keyword>
<dbReference type="InterPro" id="IPR045562">
    <property type="entry name" value="RecG_dom3_C"/>
</dbReference>
<keyword evidence="4 15" id="KW-0227">DNA damage</keyword>
<dbReference type="GO" id="GO:0006281">
    <property type="term" value="P:DNA repair"/>
    <property type="evidence" value="ECO:0007669"/>
    <property type="project" value="UniProtKB-UniRule"/>
</dbReference>
<dbReference type="InterPro" id="IPR047112">
    <property type="entry name" value="RecG/Mfd"/>
</dbReference>
<dbReference type="NCBIfam" id="TIGR00643">
    <property type="entry name" value="recG"/>
    <property type="match status" value="1"/>
</dbReference>
<dbReference type="SUPFAM" id="SSF52540">
    <property type="entry name" value="P-loop containing nucleoside triphosphate hydrolases"/>
    <property type="match status" value="2"/>
</dbReference>
<reference evidence="19" key="1">
    <citation type="submission" date="2017-06" db="EMBL/GenBank/DDBJ databases">
        <authorList>
            <person name="Varghese N."/>
            <person name="Submissions S."/>
        </authorList>
    </citation>
    <scope>NUCLEOTIDE SEQUENCE [LARGE SCALE GENOMIC DNA]</scope>
    <source>
        <strain evidence="19">NKM1</strain>
    </source>
</reference>
<keyword evidence="8" id="KW-0238">DNA-binding</keyword>
<evidence type="ECO:0000256" key="5">
    <source>
        <dbReference type="ARBA" id="ARBA00022801"/>
    </source>
</evidence>
<dbReference type="Pfam" id="PF00270">
    <property type="entry name" value="DEAD"/>
    <property type="match status" value="1"/>
</dbReference>
<dbReference type="InterPro" id="IPR033454">
    <property type="entry name" value="RecG_wedge"/>
</dbReference>
<evidence type="ECO:0000313" key="19">
    <source>
        <dbReference type="Proteomes" id="UP000198432"/>
    </source>
</evidence>
<dbReference type="PROSITE" id="PS51192">
    <property type="entry name" value="HELICASE_ATP_BIND_1"/>
    <property type="match status" value="1"/>
</dbReference>
<feature type="domain" description="Helicase ATP-binding" evidence="16">
    <location>
        <begin position="302"/>
        <end position="465"/>
    </location>
</feature>
<keyword evidence="10 15" id="KW-0234">DNA repair</keyword>
<dbReference type="CDD" id="cd17992">
    <property type="entry name" value="DEXHc_RecG"/>
    <property type="match status" value="1"/>
</dbReference>
<dbReference type="Pfam" id="PF00271">
    <property type="entry name" value="Helicase_C"/>
    <property type="match status" value="1"/>
</dbReference>
<evidence type="ECO:0000256" key="2">
    <source>
        <dbReference type="ARBA" id="ARBA00017846"/>
    </source>
</evidence>
<keyword evidence="3 15" id="KW-0547">Nucleotide-binding</keyword>
<dbReference type="InterPro" id="IPR011545">
    <property type="entry name" value="DEAD/DEAH_box_helicase_dom"/>
</dbReference>
<evidence type="ECO:0000256" key="8">
    <source>
        <dbReference type="ARBA" id="ARBA00023125"/>
    </source>
</evidence>
<evidence type="ECO:0000256" key="12">
    <source>
        <dbReference type="ARBA" id="ARBA00034617"/>
    </source>
</evidence>
<evidence type="ECO:0000259" key="17">
    <source>
        <dbReference type="PROSITE" id="PS51194"/>
    </source>
</evidence>
<dbReference type="GO" id="GO:0006310">
    <property type="term" value="P:DNA recombination"/>
    <property type="evidence" value="ECO:0007669"/>
    <property type="project" value="UniProtKB-UniRule"/>
</dbReference>
<keyword evidence="19" id="KW-1185">Reference proteome</keyword>
<organism evidence="18 19">
    <name type="scientific">Pontibacter ummariensis</name>
    <dbReference type="NCBI Taxonomy" id="1610492"/>
    <lineage>
        <taxon>Bacteria</taxon>
        <taxon>Pseudomonadati</taxon>
        <taxon>Bacteroidota</taxon>
        <taxon>Cytophagia</taxon>
        <taxon>Cytophagales</taxon>
        <taxon>Hymenobacteraceae</taxon>
        <taxon>Pontibacter</taxon>
    </lineage>
</organism>